<dbReference type="Gene3D" id="3.50.50.60">
    <property type="entry name" value="FAD/NAD(P)-binding domain"/>
    <property type="match status" value="1"/>
</dbReference>
<name>A0ABV0AEI7_9ACTN</name>
<organism evidence="6 7">
    <name type="scientific">Microbispora maris</name>
    <dbReference type="NCBI Taxonomy" id="3144104"/>
    <lineage>
        <taxon>Bacteria</taxon>
        <taxon>Bacillati</taxon>
        <taxon>Actinomycetota</taxon>
        <taxon>Actinomycetes</taxon>
        <taxon>Streptosporangiales</taxon>
        <taxon>Streptosporangiaceae</taxon>
        <taxon>Microbispora</taxon>
    </lineage>
</organism>
<comment type="caution">
    <text evidence="6">The sequence shown here is derived from an EMBL/GenBank/DDBJ whole genome shotgun (WGS) entry which is preliminary data.</text>
</comment>
<dbReference type="PANTHER" id="PTHR43004:SF19">
    <property type="entry name" value="BINDING MONOOXYGENASE, PUTATIVE (JCVI)-RELATED"/>
    <property type="match status" value="1"/>
</dbReference>
<dbReference type="PRINTS" id="PR00420">
    <property type="entry name" value="RNGMNOXGNASE"/>
</dbReference>
<sequence length="524" mass="55491">MSYDVVVVGGGPVGLMLACELRLGGASVVVLERLTGIDQTIKAGALNTPSVEALYRRGLLPALKEAHDRTLELMAAFMRGRGPAEGSRRVPPRFAGHFAGIMLSAERLDAHDPDLSGQGPAAGIGLVSQQQLEHILAVRAAELGVEVRRGTEVTGFTDDGEGVTVTTTGGPVHGHWLVGCDGGRSTVRRLAGFPFPGTDPEITAYQAVAEMEGTEHLGVGWHATPTGVYSHGPVPGRVLVARFDGAPPGRDGRTTPVTARELQDAVRHVTGAEVVVKEIRTATRFTDNARQAATYRLGRVLLAGDAAHVHSPFGGQGLNLGLGDAVNLGWKLAAVVRGRGPEALLDTYTRERHPIGAWVLDWTRAQIALMRPDAHARAARAVVADLIETVTGTTYFVKKISGVRQRYDMPGAGEHPLVGRSVPDYEFEDGSRVADHLHEGRGLLVSQGEIGLDGYDDRVATITTAVRDPHAPGSFLVRPDGFVAWARDPRGAGGEGLETALETWFGPPPDPPAGPRGSLTESLP</sequence>
<protein>
    <submittedName>
        <fullName evidence="6">FAD-dependent oxidoreductase</fullName>
    </submittedName>
</protein>
<dbReference type="Pfam" id="PF01494">
    <property type="entry name" value="FAD_binding_3"/>
    <property type="match status" value="1"/>
</dbReference>
<dbReference type="InterPro" id="IPR002938">
    <property type="entry name" value="FAD-bd"/>
</dbReference>
<dbReference type="Gene3D" id="3.30.70.2450">
    <property type="match status" value="1"/>
</dbReference>
<gene>
    <name evidence="6" type="ORF">AAH991_01530</name>
</gene>
<proteinExistence type="predicted"/>
<reference evidence="6 7" key="1">
    <citation type="submission" date="2024-05" db="EMBL/GenBank/DDBJ databases">
        <title>Microbispora sp.ZYX-F-249.</title>
        <authorList>
            <person name="Xie H."/>
        </authorList>
    </citation>
    <scope>NUCLEOTIDE SEQUENCE [LARGE SCALE GENOMIC DNA]</scope>
    <source>
        <strain evidence="6 7">ZYX-F-249</strain>
    </source>
</reference>
<dbReference type="InterPro" id="IPR050641">
    <property type="entry name" value="RIFMO-like"/>
</dbReference>
<evidence type="ECO:0000313" key="7">
    <source>
        <dbReference type="Proteomes" id="UP001447516"/>
    </source>
</evidence>
<feature type="domain" description="FAD-binding" evidence="5">
    <location>
        <begin position="3"/>
        <end position="362"/>
    </location>
</feature>
<dbReference type="SUPFAM" id="SSF51905">
    <property type="entry name" value="FAD/NAD(P)-binding domain"/>
    <property type="match status" value="1"/>
</dbReference>
<dbReference type="RefSeq" id="WP_346223660.1">
    <property type="nucleotide sequence ID" value="NZ_JBDJAW010000001.1"/>
</dbReference>
<dbReference type="Pfam" id="PF21274">
    <property type="entry name" value="Rng_hyd_C"/>
    <property type="match status" value="1"/>
</dbReference>
<dbReference type="Proteomes" id="UP001447516">
    <property type="component" value="Unassembled WGS sequence"/>
</dbReference>
<dbReference type="EMBL" id="JBDJAW010000001">
    <property type="protein sequence ID" value="MEN3533770.1"/>
    <property type="molecule type" value="Genomic_DNA"/>
</dbReference>
<comment type="cofactor">
    <cofactor evidence="1">
        <name>FAD</name>
        <dbReference type="ChEBI" id="CHEBI:57692"/>
    </cofactor>
</comment>
<evidence type="ECO:0000256" key="2">
    <source>
        <dbReference type="ARBA" id="ARBA00022630"/>
    </source>
</evidence>
<evidence type="ECO:0000256" key="1">
    <source>
        <dbReference type="ARBA" id="ARBA00001974"/>
    </source>
</evidence>
<keyword evidence="7" id="KW-1185">Reference proteome</keyword>
<dbReference type="InterPro" id="IPR036188">
    <property type="entry name" value="FAD/NAD-bd_sf"/>
</dbReference>
<evidence type="ECO:0000256" key="4">
    <source>
        <dbReference type="SAM" id="MobiDB-lite"/>
    </source>
</evidence>
<dbReference type="PANTHER" id="PTHR43004">
    <property type="entry name" value="TRK SYSTEM POTASSIUM UPTAKE PROTEIN"/>
    <property type="match status" value="1"/>
</dbReference>
<evidence type="ECO:0000313" key="6">
    <source>
        <dbReference type="EMBL" id="MEN3533770.1"/>
    </source>
</evidence>
<feature type="region of interest" description="Disordered" evidence="4">
    <location>
        <begin position="490"/>
        <end position="524"/>
    </location>
</feature>
<evidence type="ECO:0000259" key="5">
    <source>
        <dbReference type="Pfam" id="PF01494"/>
    </source>
</evidence>
<evidence type="ECO:0000256" key="3">
    <source>
        <dbReference type="ARBA" id="ARBA00022827"/>
    </source>
</evidence>
<keyword evidence="3" id="KW-0274">FAD</keyword>
<dbReference type="Gene3D" id="3.40.30.120">
    <property type="match status" value="1"/>
</dbReference>
<keyword evidence="2" id="KW-0285">Flavoprotein</keyword>
<accession>A0ABV0AEI7</accession>